<organism evidence="1 3">
    <name type="scientific">Phytophthora infestans</name>
    <name type="common">Potato late blight agent</name>
    <name type="synonym">Botrytis infestans</name>
    <dbReference type="NCBI Taxonomy" id="4787"/>
    <lineage>
        <taxon>Eukaryota</taxon>
        <taxon>Sar</taxon>
        <taxon>Stramenopiles</taxon>
        <taxon>Oomycota</taxon>
        <taxon>Peronosporomycetes</taxon>
        <taxon>Peronosporales</taxon>
        <taxon>Peronosporaceae</taxon>
        <taxon>Phytophthora</taxon>
    </lineage>
</organism>
<keyword evidence="1" id="KW-0548">Nucleotidyltransferase</keyword>
<keyword evidence="1" id="KW-0695">RNA-directed DNA polymerase</keyword>
<accession>A0A833W2X2</accession>
<keyword evidence="1" id="KW-0808">Transferase</keyword>
<evidence type="ECO:0000313" key="2">
    <source>
        <dbReference type="EMBL" id="KAF4134318.1"/>
    </source>
</evidence>
<sequence length="68" mass="7873">MENEYEVNNFDDITYFLGLELQWSPAGDGVCIGQHKYISAILERFGMNKAKAVLTPMEERYRDLLLQS</sequence>
<dbReference type="GO" id="GO:0003964">
    <property type="term" value="F:RNA-directed DNA polymerase activity"/>
    <property type="evidence" value="ECO:0007669"/>
    <property type="project" value="UniProtKB-KW"/>
</dbReference>
<comment type="caution">
    <text evidence="1">The sequence shown here is derived from an EMBL/GenBank/DDBJ whole genome shotgun (WGS) entry which is preliminary data.</text>
</comment>
<evidence type="ECO:0000313" key="3">
    <source>
        <dbReference type="Proteomes" id="UP000602510"/>
    </source>
</evidence>
<dbReference type="Proteomes" id="UP000704712">
    <property type="component" value="Unassembled WGS sequence"/>
</dbReference>
<protein>
    <submittedName>
        <fullName evidence="1">Reverse transcriptase (RNA-dependent DNA polymerase)</fullName>
    </submittedName>
</protein>
<dbReference type="AlphaFoldDB" id="A0A833W2X2"/>
<proteinExistence type="predicted"/>
<gene>
    <name evidence="1" type="ORF">GN244_ATG07487</name>
    <name evidence="2" type="ORF">GN958_ATG16450</name>
</gene>
<evidence type="ECO:0000313" key="1">
    <source>
        <dbReference type="EMBL" id="KAF4040294.1"/>
    </source>
</evidence>
<dbReference type="EMBL" id="JAACNO010002301">
    <property type="protein sequence ID" value="KAF4134318.1"/>
    <property type="molecule type" value="Genomic_DNA"/>
</dbReference>
<name>A0A833W2X2_PHYIN</name>
<reference evidence="1" key="1">
    <citation type="submission" date="2020-04" db="EMBL/GenBank/DDBJ databases">
        <title>Hybrid Assembly of Korean Phytophthora infestans isolates.</title>
        <authorList>
            <person name="Prokchorchik M."/>
            <person name="Lee Y."/>
            <person name="Seo J."/>
            <person name="Cho J.-H."/>
            <person name="Park Y.-E."/>
            <person name="Jang D.-C."/>
            <person name="Im J.-S."/>
            <person name="Choi J.-G."/>
            <person name="Park H.-J."/>
            <person name="Lee G.-B."/>
            <person name="Lee Y.-G."/>
            <person name="Hong S.-Y."/>
            <person name="Cho K."/>
            <person name="Sohn K.H."/>
        </authorList>
    </citation>
    <scope>NUCLEOTIDE SEQUENCE</scope>
    <source>
        <strain evidence="1">KR_1_A1</strain>
        <strain evidence="2">KR_2_A2</strain>
    </source>
</reference>
<dbReference type="EMBL" id="WSZM01000149">
    <property type="protein sequence ID" value="KAF4040294.1"/>
    <property type="molecule type" value="Genomic_DNA"/>
</dbReference>
<keyword evidence="3" id="KW-1185">Reference proteome</keyword>
<dbReference type="Proteomes" id="UP000602510">
    <property type="component" value="Unassembled WGS sequence"/>
</dbReference>